<dbReference type="GO" id="GO:0005737">
    <property type="term" value="C:cytoplasm"/>
    <property type="evidence" value="ECO:0007669"/>
    <property type="project" value="TreeGrafter"/>
</dbReference>
<gene>
    <name evidence="2" type="ORF">Ga0061069_102125</name>
</gene>
<dbReference type="OrthoDB" id="5295305at2"/>
<dbReference type="AlphaFoldDB" id="A0A0K6HUG2"/>
<dbReference type="PANTHER" id="PTHR43441">
    <property type="entry name" value="RIBOSOMAL-PROTEIN-SERINE ACETYLTRANSFERASE"/>
    <property type="match status" value="1"/>
</dbReference>
<feature type="domain" description="N-acetyltransferase" evidence="1">
    <location>
        <begin position="34"/>
        <end position="191"/>
    </location>
</feature>
<dbReference type="Proteomes" id="UP000183649">
    <property type="component" value="Unassembled WGS sequence"/>
</dbReference>
<keyword evidence="2" id="KW-0808">Transferase</keyword>
<dbReference type="Pfam" id="PF13302">
    <property type="entry name" value="Acetyltransf_3"/>
    <property type="match status" value="1"/>
</dbReference>
<dbReference type="STRING" id="339866.GCA_001418255_00649"/>
<evidence type="ECO:0000259" key="1">
    <source>
        <dbReference type="PROSITE" id="PS51186"/>
    </source>
</evidence>
<dbReference type="InterPro" id="IPR000182">
    <property type="entry name" value="GNAT_dom"/>
</dbReference>
<reference evidence="3" key="1">
    <citation type="submission" date="2015-08" db="EMBL/GenBank/DDBJ databases">
        <authorList>
            <person name="Varghese N."/>
        </authorList>
    </citation>
    <scope>NUCLEOTIDE SEQUENCE [LARGE SCALE GENOMIC DNA]</scope>
    <source>
        <strain evidence="3">DSM 18181</strain>
    </source>
</reference>
<dbReference type="InterPro" id="IPR051908">
    <property type="entry name" value="Ribosomal_N-acetyltransferase"/>
</dbReference>
<dbReference type="InterPro" id="IPR016181">
    <property type="entry name" value="Acyl_CoA_acyltransferase"/>
</dbReference>
<dbReference type="FunFam" id="3.40.630.30:FF:000047">
    <property type="entry name" value="Acetyltransferase, GNAT family"/>
    <property type="match status" value="1"/>
</dbReference>
<dbReference type="PROSITE" id="PS51186">
    <property type="entry name" value="GNAT"/>
    <property type="match status" value="1"/>
</dbReference>
<protein>
    <submittedName>
        <fullName evidence="2">Protein N-acetyltransferase, RimJ/RimL family</fullName>
    </submittedName>
</protein>
<proteinExistence type="predicted"/>
<dbReference type="EMBL" id="CYHF01000002">
    <property type="protein sequence ID" value="CUA94544.1"/>
    <property type="molecule type" value="Genomic_DNA"/>
</dbReference>
<name>A0A0K6HUG2_9BURK</name>
<keyword evidence="3" id="KW-1185">Reference proteome</keyword>
<dbReference type="Gene3D" id="3.40.630.30">
    <property type="match status" value="1"/>
</dbReference>
<sequence>MPSSELSTAPLGQPVPVWHPPRLPDHTAIEGRFCKLEPADPTRHSADLYAAQALDSQGEGWTYLPYGPFASEQDYRVWMKDNCLGPDPMFFAIVDARTGRAVGLASYLRITPSAGSIEIGHLYFSPLLQRQPAATEALFLLMDQAFALGYRRLEWKCNALNAASRSAAQRLGFQFEGIFRQATVVKGRNRDTAWFSIIDGEWPALRAAFLRWLAPANFDEKGRQRERLSALTVAALGRAPGGQTE</sequence>
<dbReference type="CDD" id="cd04301">
    <property type="entry name" value="NAT_SF"/>
    <property type="match status" value="1"/>
</dbReference>
<organism evidence="2 3">
    <name type="scientific">Thiomonas bhubaneswarensis</name>
    <dbReference type="NCBI Taxonomy" id="339866"/>
    <lineage>
        <taxon>Bacteria</taxon>
        <taxon>Pseudomonadati</taxon>
        <taxon>Pseudomonadota</taxon>
        <taxon>Betaproteobacteria</taxon>
        <taxon>Burkholderiales</taxon>
        <taxon>Thiomonas</taxon>
    </lineage>
</organism>
<dbReference type="PANTHER" id="PTHR43441:SF2">
    <property type="entry name" value="FAMILY ACETYLTRANSFERASE, PUTATIVE (AFU_ORTHOLOGUE AFUA_7G00850)-RELATED"/>
    <property type="match status" value="1"/>
</dbReference>
<dbReference type="GO" id="GO:0008999">
    <property type="term" value="F:protein-N-terminal-alanine acetyltransferase activity"/>
    <property type="evidence" value="ECO:0007669"/>
    <property type="project" value="TreeGrafter"/>
</dbReference>
<dbReference type="SUPFAM" id="SSF55729">
    <property type="entry name" value="Acyl-CoA N-acyltransferases (Nat)"/>
    <property type="match status" value="1"/>
</dbReference>
<evidence type="ECO:0000313" key="3">
    <source>
        <dbReference type="Proteomes" id="UP000183649"/>
    </source>
</evidence>
<accession>A0A0K6HUG2</accession>
<evidence type="ECO:0000313" key="2">
    <source>
        <dbReference type="EMBL" id="CUA94544.1"/>
    </source>
</evidence>
<dbReference type="RefSeq" id="WP_055449594.1">
    <property type="nucleotide sequence ID" value="NZ_CYHF01000002.1"/>
</dbReference>
<dbReference type="GO" id="GO:1990189">
    <property type="term" value="F:protein N-terminal-serine acetyltransferase activity"/>
    <property type="evidence" value="ECO:0007669"/>
    <property type="project" value="TreeGrafter"/>
</dbReference>